<gene>
    <name evidence="3" type="ORF">DZF91_08765</name>
</gene>
<dbReference type="OrthoDB" id="338143at2"/>
<organism evidence="3 4">
    <name type="scientific">Actinomadura logoneensis</name>
    <dbReference type="NCBI Taxonomy" id="2293572"/>
    <lineage>
        <taxon>Bacteria</taxon>
        <taxon>Bacillati</taxon>
        <taxon>Actinomycetota</taxon>
        <taxon>Actinomycetes</taxon>
        <taxon>Streptosporangiales</taxon>
        <taxon>Thermomonosporaceae</taxon>
        <taxon>Actinomadura</taxon>
    </lineage>
</organism>
<dbReference type="Pfam" id="PF02470">
    <property type="entry name" value="MlaD"/>
    <property type="match status" value="1"/>
</dbReference>
<dbReference type="AlphaFoldDB" id="A0A372JPQ4"/>
<evidence type="ECO:0000313" key="4">
    <source>
        <dbReference type="Proteomes" id="UP000261811"/>
    </source>
</evidence>
<dbReference type="InterPro" id="IPR024516">
    <property type="entry name" value="Mce_C"/>
</dbReference>
<comment type="caution">
    <text evidence="3">The sequence shown here is derived from an EMBL/GenBank/DDBJ whole genome shotgun (WGS) entry which is preliminary data.</text>
</comment>
<dbReference type="EMBL" id="QURH01000169">
    <property type="protein sequence ID" value="RFU42011.1"/>
    <property type="molecule type" value="Genomic_DNA"/>
</dbReference>
<evidence type="ECO:0000259" key="2">
    <source>
        <dbReference type="Pfam" id="PF11887"/>
    </source>
</evidence>
<dbReference type="NCBIfam" id="TIGR00996">
    <property type="entry name" value="Mtu_fam_mce"/>
    <property type="match status" value="1"/>
</dbReference>
<dbReference type="GO" id="GO:0005576">
    <property type="term" value="C:extracellular region"/>
    <property type="evidence" value="ECO:0007669"/>
    <property type="project" value="TreeGrafter"/>
</dbReference>
<sequence>MRGRTLSAGIKLVVFVVLTSLATGVLAMTISNLRFADTRSYKALFTDVTGLLDKDDVRVAGVRVGQVEKIRLTRDNRAEVTFSVEKGGVFASGLPASTQVNVRYRNLMGQRYLSLTEGPGTVGRTLRPGETIPVAQTHPALDLTVLFNGFRPLFKALEPKEVNKLSFEIVQTLQGEGGTVNSLLTHVASLTNTLADRDRVIGDVITNLNSVLGTIDERHQQVEQVVGDLRSLVSGLSNDREAIFQSVDAINGLTGTTADLLKDARPDLRDDIAGLRQLATTFNQNQDALNTLFQRSPLRLQRLVNISSYGSWFNMYICGLDARVRLPGGPVYQTPAIVNENARCK</sequence>
<dbReference type="RefSeq" id="WP_117356975.1">
    <property type="nucleotide sequence ID" value="NZ_QURH01000169.1"/>
</dbReference>
<dbReference type="InterPro" id="IPR052336">
    <property type="entry name" value="MlaD_Phospholipid_Transporter"/>
</dbReference>
<dbReference type="Proteomes" id="UP000261811">
    <property type="component" value="Unassembled WGS sequence"/>
</dbReference>
<evidence type="ECO:0000313" key="3">
    <source>
        <dbReference type="EMBL" id="RFU42011.1"/>
    </source>
</evidence>
<accession>A0A372JPQ4</accession>
<dbReference type="PANTHER" id="PTHR33371:SF17">
    <property type="entry name" value="MCE-FAMILY PROTEIN MCE1B"/>
    <property type="match status" value="1"/>
</dbReference>
<keyword evidence="4" id="KW-1185">Reference proteome</keyword>
<feature type="domain" description="Mammalian cell entry C-terminal" evidence="2">
    <location>
        <begin position="124"/>
        <end position="296"/>
    </location>
</feature>
<protein>
    <submittedName>
        <fullName evidence="3">MCE family protein</fullName>
    </submittedName>
</protein>
<dbReference type="Pfam" id="PF11887">
    <property type="entry name" value="Mce4_CUP1"/>
    <property type="match status" value="1"/>
</dbReference>
<dbReference type="GO" id="GO:0051701">
    <property type="term" value="P:biological process involved in interaction with host"/>
    <property type="evidence" value="ECO:0007669"/>
    <property type="project" value="TreeGrafter"/>
</dbReference>
<dbReference type="InterPro" id="IPR005693">
    <property type="entry name" value="Mce"/>
</dbReference>
<dbReference type="PANTHER" id="PTHR33371">
    <property type="entry name" value="INTERMEMBRANE PHOSPHOLIPID TRANSPORT SYSTEM BINDING PROTEIN MLAD-RELATED"/>
    <property type="match status" value="1"/>
</dbReference>
<dbReference type="InterPro" id="IPR003399">
    <property type="entry name" value="Mce/MlaD"/>
</dbReference>
<feature type="domain" description="Mce/MlaD" evidence="1">
    <location>
        <begin position="38"/>
        <end position="118"/>
    </location>
</feature>
<reference evidence="3 4" key="1">
    <citation type="submission" date="2018-08" db="EMBL/GenBank/DDBJ databases">
        <title>Actinomadura jelena sp. nov., a novel Actinomycete isolated from soil in Chad.</title>
        <authorList>
            <person name="Shi L."/>
        </authorList>
    </citation>
    <scope>NUCLEOTIDE SEQUENCE [LARGE SCALE GENOMIC DNA]</scope>
    <source>
        <strain evidence="3 4">NEAU-G17</strain>
    </source>
</reference>
<proteinExistence type="predicted"/>
<name>A0A372JPQ4_9ACTN</name>
<evidence type="ECO:0000259" key="1">
    <source>
        <dbReference type="Pfam" id="PF02470"/>
    </source>
</evidence>